<dbReference type="AlphaFoldDB" id="A0A0A9C607"/>
<protein>
    <submittedName>
        <fullName evidence="1">Uncharacterized protein</fullName>
    </submittedName>
</protein>
<reference evidence="1" key="2">
    <citation type="journal article" date="2015" name="Data Brief">
        <title>Shoot transcriptome of the giant reed, Arundo donax.</title>
        <authorList>
            <person name="Barrero R.A."/>
            <person name="Guerrero F.D."/>
            <person name="Moolhuijzen P."/>
            <person name="Goolsby J.A."/>
            <person name="Tidwell J."/>
            <person name="Bellgard S.E."/>
            <person name="Bellgard M.I."/>
        </authorList>
    </citation>
    <scope>NUCLEOTIDE SEQUENCE</scope>
    <source>
        <tissue evidence="1">Shoot tissue taken approximately 20 cm above the soil surface</tissue>
    </source>
</reference>
<reference evidence="1" key="1">
    <citation type="submission" date="2014-09" db="EMBL/GenBank/DDBJ databases">
        <authorList>
            <person name="Magalhaes I.L.F."/>
            <person name="Oliveira U."/>
            <person name="Santos F.R."/>
            <person name="Vidigal T.H.D.A."/>
            <person name="Brescovit A.D."/>
            <person name="Santos A.J."/>
        </authorList>
    </citation>
    <scope>NUCLEOTIDE SEQUENCE</scope>
    <source>
        <tissue evidence="1">Shoot tissue taken approximately 20 cm above the soil surface</tissue>
    </source>
</reference>
<name>A0A0A9C607_ARUDO</name>
<organism evidence="1">
    <name type="scientific">Arundo donax</name>
    <name type="common">Giant reed</name>
    <name type="synonym">Donax arundinaceus</name>
    <dbReference type="NCBI Taxonomy" id="35708"/>
    <lineage>
        <taxon>Eukaryota</taxon>
        <taxon>Viridiplantae</taxon>
        <taxon>Streptophyta</taxon>
        <taxon>Embryophyta</taxon>
        <taxon>Tracheophyta</taxon>
        <taxon>Spermatophyta</taxon>
        <taxon>Magnoliopsida</taxon>
        <taxon>Liliopsida</taxon>
        <taxon>Poales</taxon>
        <taxon>Poaceae</taxon>
        <taxon>PACMAD clade</taxon>
        <taxon>Arundinoideae</taxon>
        <taxon>Arundineae</taxon>
        <taxon>Arundo</taxon>
    </lineage>
</organism>
<accession>A0A0A9C607</accession>
<sequence length="21" mass="2479">MVEVFHARLHSCNLLNKLQII</sequence>
<dbReference type="EMBL" id="GBRH01227997">
    <property type="protein sequence ID" value="JAD69898.1"/>
    <property type="molecule type" value="Transcribed_RNA"/>
</dbReference>
<evidence type="ECO:0000313" key="1">
    <source>
        <dbReference type="EMBL" id="JAD69898.1"/>
    </source>
</evidence>
<proteinExistence type="predicted"/>